<dbReference type="SMART" id="SM00382">
    <property type="entry name" value="AAA"/>
    <property type="match status" value="1"/>
</dbReference>
<evidence type="ECO:0000256" key="4">
    <source>
        <dbReference type="ARBA" id="ARBA00022840"/>
    </source>
</evidence>
<dbReference type="RefSeq" id="WP_189111001.1">
    <property type="nucleotide sequence ID" value="NZ_BMMV01000027.1"/>
</dbReference>
<evidence type="ECO:0000256" key="1">
    <source>
        <dbReference type="ARBA" id="ARBA00005417"/>
    </source>
</evidence>
<protein>
    <submittedName>
        <fullName evidence="7">Multidrug ABC transporter ATP-binding protein</fullName>
    </submittedName>
</protein>
<evidence type="ECO:0000256" key="5">
    <source>
        <dbReference type="SAM" id="MobiDB-lite"/>
    </source>
</evidence>
<dbReference type="PROSITE" id="PS50893">
    <property type="entry name" value="ABC_TRANSPORTER_2"/>
    <property type="match status" value="1"/>
</dbReference>
<dbReference type="InterPro" id="IPR003593">
    <property type="entry name" value="AAA+_ATPase"/>
</dbReference>
<evidence type="ECO:0000259" key="6">
    <source>
        <dbReference type="PROSITE" id="PS50893"/>
    </source>
</evidence>
<comment type="caution">
    <text evidence="7">The sequence shown here is derived from an EMBL/GenBank/DDBJ whole genome shotgun (WGS) entry which is preliminary data.</text>
</comment>
<dbReference type="PANTHER" id="PTHR43335:SF4">
    <property type="entry name" value="ABC TRANSPORTER, ATP-BINDING PROTEIN"/>
    <property type="match status" value="1"/>
</dbReference>
<dbReference type="Pfam" id="PF00005">
    <property type="entry name" value="ABC_tran"/>
    <property type="match status" value="1"/>
</dbReference>
<reference evidence="8" key="1">
    <citation type="journal article" date="2019" name="Int. J. Syst. Evol. Microbiol.">
        <title>The Global Catalogue of Microorganisms (GCM) 10K type strain sequencing project: providing services to taxonomists for standard genome sequencing and annotation.</title>
        <authorList>
            <consortium name="The Broad Institute Genomics Platform"/>
            <consortium name="The Broad Institute Genome Sequencing Center for Infectious Disease"/>
            <person name="Wu L."/>
            <person name="Ma J."/>
        </authorList>
    </citation>
    <scope>NUCLEOTIDE SEQUENCE [LARGE SCALE GENOMIC DNA]</scope>
    <source>
        <strain evidence="8">CGMCC 4.7275</strain>
    </source>
</reference>
<dbReference type="InterPro" id="IPR017871">
    <property type="entry name" value="ABC_transporter-like_CS"/>
</dbReference>
<comment type="similarity">
    <text evidence="1">Belongs to the ABC transporter superfamily.</text>
</comment>
<keyword evidence="8" id="KW-1185">Reference proteome</keyword>
<evidence type="ECO:0000313" key="8">
    <source>
        <dbReference type="Proteomes" id="UP000660265"/>
    </source>
</evidence>
<proteinExistence type="inferred from homology"/>
<evidence type="ECO:0000256" key="3">
    <source>
        <dbReference type="ARBA" id="ARBA00022741"/>
    </source>
</evidence>
<dbReference type="Gene3D" id="3.40.50.300">
    <property type="entry name" value="P-loop containing nucleotide triphosphate hydrolases"/>
    <property type="match status" value="1"/>
</dbReference>
<name>A0ABQ2EVD3_9ACTN</name>
<feature type="region of interest" description="Disordered" evidence="5">
    <location>
        <begin position="305"/>
        <end position="328"/>
    </location>
</feature>
<dbReference type="InterPro" id="IPR003439">
    <property type="entry name" value="ABC_transporter-like_ATP-bd"/>
</dbReference>
<dbReference type="Proteomes" id="UP000660265">
    <property type="component" value="Unassembled WGS sequence"/>
</dbReference>
<feature type="domain" description="ABC transporter" evidence="6">
    <location>
        <begin position="5"/>
        <end position="230"/>
    </location>
</feature>
<dbReference type="InterPro" id="IPR027417">
    <property type="entry name" value="P-loop_NTPase"/>
</dbReference>
<dbReference type="GO" id="GO:0005524">
    <property type="term" value="F:ATP binding"/>
    <property type="evidence" value="ECO:0007669"/>
    <property type="project" value="UniProtKB-KW"/>
</dbReference>
<gene>
    <name evidence="7" type="ORF">GCM10011583_63140</name>
</gene>
<evidence type="ECO:0000256" key="2">
    <source>
        <dbReference type="ARBA" id="ARBA00022448"/>
    </source>
</evidence>
<dbReference type="EMBL" id="BMMV01000027">
    <property type="protein sequence ID" value="GGK22569.1"/>
    <property type="molecule type" value="Genomic_DNA"/>
</dbReference>
<keyword evidence="2" id="KW-0813">Transport</keyword>
<accession>A0ABQ2EVD3</accession>
<keyword evidence="4 7" id="KW-0067">ATP-binding</keyword>
<dbReference type="SUPFAM" id="SSF52540">
    <property type="entry name" value="P-loop containing nucleoside triphosphate hydrolases"/>
    <property type="match status" value="1"/>
</dbReference>
<dbReference type="PROSITE" id="PS00211">
    <property type="entry name" value="ABC_TRANSPORTER_1"/>
    <property type="match status" value="1"/>
</dbReference>
<dbReference type="PANTHER" id="PTHR43335">
    <property type="entry name" value="ABC TRANSPORTER, ATP-BINDING PROTEIN"/>
    <property type="match status" value="1"/>
</dbReference>
<keyword evidence="3" id="KW-0547">Nucleotide-binding</keyword>
<organism evidence="7 8">
    <name type="scientific">Streptomyces camponoticapitis</name>
    <dbReference type="NCBI Taxonomy" id="1616125"/>
    <lineage>
        <taxon>Bacteria</taxon>
        <taxon>Bacillati</taxon>
        <taxon>Actinomycetota</taxon>
        <taxon>Actinomycetes</taxon>
        <taxon>Kitasatosporales</taxon>
        <taxon>Streptomycetaceae</taxon>
        <taxon>Streptomyces</taxon>
    </lineage>
</organism>
<evidence type="ECO:0000313" key="7">
    <source>
        <dbReference type="EMBL" id="GGK22569.1"/>
    </source>
</evidence>
<sequence>MQATIEIQELRKQFGQTVAVDGLSFTVRPGQVTGFVGPNGAGKSTTMRMLLGLDAPDSGQALIGGRRYATLRRPLTEVGALLDAAAVHPSRRGRDHLLWLAHSHGFPASRVDELLERVGLASAGRRRAGNYSLGMRQRLGIAAALLGDPPVLVLDEPVNGLDPEGIRWIRGFLRGLAREGRAVLVSSHLMSELEDSADHLVVVGRGRLIADTSVAELLAAASGERVSLRTSARTDAMRLLAREGATVAADGPQSLTVSGLATERIVELLTTGGVPFSEIGAHRATLEEAYMELTRDAAEFRTVEAGADTAPGAEAATATANEAEGTRS</sequence>